<feature type="compositionally biased region" description="Basic and acidic residues" evidence="1">
    <location>
        <begin position="172"/>
        <end position="185"/>
    </location>
</feature>
<name>A0AA36N043_9DINO</name>
<evidence type="ECO:0000313" key="3">
    <source>
        <dbReference type="Proteomes" id="UP001178507"/>
    </source>
</evidence>
<dbReference type="AlphaFoldDB" id="A0AA36N043"/>
<proteinExistence type="predicted"/>
<reference evidence="2" key="1">
    <citation type="submission" date="2023-08" db="EMBL/GenBank/DDBJ databases">
        <authorList>
            <person name="Chen Y."/>
            <person name="Shah S."/>
            <person name="Dougan E. K."/>
            <person name="Thang M."/>
            <person name="Chan C."/>
        </authorList>
    </citation>
    <scope>NUCLEOTIDE SEQUENCE</scope>
</reference>
<gene>
    <name evidence="2" type="ORF">EVOR1521_LOCUS12439</name>
</gene>
<dbReference type="EMBL" id="CAUJNA010001313">
    <property type="protein sequence ID" value="CAJ1385966.1"/>
    <property type="molecule type" value="Genomic_DNA"/>
</dbReference>
<keyword evidence="3" id="KW-1185">Reference proteome</keyword>
<dbReference type="Proteomes" id="UP001178507">
    <property type="component" value="Unassembled WGS sequence"/>
</dbReference>
<evidence type="ECO:0000313" key="2">
    <source>
        <dbReference type="EMBL" id="CAJ1385966.1"/>
    </source>
</evidence>
<sequence>MVRRSSTPRRCRWPSRGTAWMPDFRCDCVVYWPETRACQRWMGCRRHPESFIKDRSANTLMKVPSMRPKYEEHRHFNTYSSLGSRDIDRGDEPAIVNSFQDCQDRCTVDENCDCSVWSLDGSYRCWKRAGCQASSLRYDPVYTTFVKHREEKVPLQATTTVDAYRWVPMVVTDREGSEDQDKAKTETGAPVRSQAGNCNPSRQLKRVKSLKFVLGVWQDQLVATPGREQ</sequence>
<organism evidence="2 3">
    <name type="scientific">Effrenium voratum</name>
    <dbReference type="NCBI Taxonomy" id="2562239"/>
    <lineage>
        <taxon>Eukaryota</taxon>
        <taxon>Sar</taxon>
        <taxon>Alveolata</taxon>
        <taxon>Dinophyceae</taxon>
        <taxon>Suessiales</taxon>
        <taxon>Symbiodiniaceae</taxon>
        <taxon>Effrenium</taxon>
    </lineage>
</organism>
<protein>
    <submittedName>
        <fullName evidence="2">Uncharacterized protein</fullName>
    </submittedName>
</protein>
<accession>A0AA36N043</accession>
<evidence type="ECO:0000256" key="1">
    <source>
        <dbReference type="SAM" id="MobiDB-lite"/>
    </source>
</evidence>
<feature type="region of interest" description="Disordered" evidence="1">
    <location>
        <begin position="172"/>
        <end position="199"/>
    </location>
</feature>
<comment type="caution">
    <text evidence="2">The sequence shown here is derived from an EMBL/GenBank/DDBJ whole genome shotgun (WGS) entry which is preliminary data.</text>
</comment>